<sequence length="147" mass="17035">MKKIALVFAFTILSCTVFAQLEKPITWSYFAKRVNKTEAVLYLKAKLDGKWHVYSQNVKSEAMKLKFNYAYSKDFTLIGKTIEPKPIKKYDKTVKMDLAYFEKEVVFQQKIKMNKTATVVKAKIEFMVCNDRSCLPADEITLTIPVK</sequence>
<keyword evidence="3" id="KW-0762">Sugar transport</keyword>
<organism evidence="3 4">
    <name type="scientific">Pedobacter planticolens</name>
    <dbReference type="NCBI Taxonomy" id="2679964"/>
    <lineage>
        <taxon>Bacteria</taxon>
        <taxon>Pseudomonadati</taxon>
        <taxon>Bacteroidota</taxon>
        <taxon>Sphingobacteriia</taxon>
        <taxon>Sphingobacteriales</taxon>
        <taxon>Sphingobacteriaceae</taxon>
        <taxon>Pedobacter</taxon>
    </lineage>
</organism>
<dbReference type="Gene3D" id="2.60.40.1250">
    <property type="entry name" value="Thiol:disulfide interchange protein DsbD, N-terminal domain"/>
    <property type="match status" value="1"/>
</dbReference>
<evidence type="ECO:0000259" key="2">
    <source>
        <dbReference type="Pfam" id="PF11412"/>
    </source>
</evidence>
<feature type="domain" description="Thiol:disulfide interchange protein DsbD N-terminal" evidence="2">
    <location>
        <begin position="30"/>
        <end position="140"/>
    </location>
</feature>
<dbReference type="EMBL" id="WNXD01000002">
    <property type="protein sequence ID" value="MBB2146296.1"/>
    <property type="molecule type" value="Genomic_DNA"/>
</dbReference>
<reference evidence="3" key="1">
    <citation type="submission" date="2019-11" db="EMBL/GenBank/DDBJ databases">
        <title>Description of Pedobacter sp. LMG 31464T.</title>
        <authorList>
            <person name="Carlier A."/>
            <person name="Qi S."/>
            <person name="Vandamme P."/>
        </authorList>
    </citation>
    <scope>NUCLEOTIDE SEQUENCE</scope>
    <source>
        <strain evidence="3">LMG 31464</strain>
    </source>
</reference>
<dbReference type="InterPro" id="IPR036929">
    <property type="entry name" value="DsbDN_sf"/>
</dbReference>
<gene>
    <name evidence="3" type="ORF">GM921_12415</name>
</gene>
<dbReference type="Proteomes" id="UP000601055">
    <property type="component" value="Unassembled WGS sequence"/>
</dbReference>
<dbReference type="RefSeq" id="WP_182922959.1">
    <property type="nucleotide sequence ID" value="NZ_WNXD01000002.1"/>
</dbReference>
<dbReference type="AlphaFoldDB" id="A0A923IVR0"/>
<dbReference type="InterPro" id="IPR028250">
    <property type="entry name" value="DsbDN"/>
</dbReference>
<keyword evidence="3" id="KW-0813">Transport</keyword>
<dbReference type="Pfam" id="PF11412">
    <property type="entry name" value="DsbD_N"/>
    <property type="match status" value="1"/>
</dbReference>
<protein>
    <submittedName>
        <fullName evidence="3">Sugar transporter</fullName>
    </submittedName>
</protein>
<proteinExistence type="predicted"/>
<keyword evidence="1" id="KW-0732">Signal</keyword>
<evidence type="ECO:0000313" key="4">
    <source>
        <dbReference type="Proteomes" id="UP000601055"/>
    </source>
</evidence>
<name>A0A923IVR0_9SPHI</name>
<comment type="caution">
    <text evidence="3">The sequence shown here is derived from an EMBL/GenBank/DDBJ whole genome shotgun (WGS) entry which is preliminary data.</text>
</comment>
<evidence type="ECO:0000313" key="3">
    <source>
        <dbReference type="EMBL" id="MBB2146296.1"/>
    </source>
</evidence>
<keyword evidence="4" id="KW-1185">Reference proteome</keyword>
<accession>A0A923IVR0</accession>
<dbReference type="PROSITE" id="PS51257">
    <property type="entry name" value="PROKAR_LIPOPROTEIN"/>
    <property type="match status" value="1"/>
</dbReference>
<evidence type="ECO:0000256" key="1">
    <source>
        <dbReference type="SAM" id="SignalP"/>
    </source>
</evidence>
<feature type="signal peptide" evidence="1">
    <location>
        <begin position="1"/>
        <end position="19"/>
    </location>
</feature>
<feature type="chain" id="PRO_5036896321" evidence="1">
    <location>
        <begin position="20"/>
        <end position="147"/>
    </location>
</feature>